<dbReference type="InterPro" id="IPR021656">
    <property type="entry name" value="C2-C2_1"/>
</dbReference>
<dbReference type="GO" id="GO:0005856">
    <property type="term" value="C:cytoskeleton"/>
    <property type="evidence" value="ECO:0007669"/>
    <property type="project" value="UniProtKB-ARBA"/>
</dbReference>
<gene>
    <name evidence="8" type="primary">WBGene00103914</name>
</gene>
<feature type="region of interest" description="Disordered" evidence="7">
    <location>
        <begin position="1274"/>
        <end position="1305"/>
    </location>
</feature>
<comment type="similarity">
    <text evidence="2">Belongs to the RPGRIP1 family.</text>
</comment>
<feature type="coiled-coil region" evidence="6">
    <location>
        <begin position="455"/>
        <end position="489"/>
    </location>
</feature>
<accession>A0A8R1UBH5</accession>
<dbReference type="Proteomes" id="UP000005239">
    <property type="component" value="Unassembled WGS sequence"/>
</dbReference>
<dbReference type="Pfam" id="PF11618">
    <property type="entry name" value="C2-C2_1"/>
    <property type="match status" value="1"/>
</dbReference>
<feature type="region of interest" description="Disordered" evidence="7">
    <location>
        <begin position="318"/>
        <end position="376"/>
    </location>
</feature>
<feature type="coiled-coil region" evidence="6">
    <location>
        <begin position="12"/>
        <end position="46"/>
    </location>
</feature>
<feature type="compositionally biased region" description="Basic and acidic residues" evidence="7">
    <location>
        <begin position="318"/>
        <end position="335"/>
    </location>
</feature>
<organism evidence="8 9">
    <name type="scientific">Pristionchus pacificus</name>
    <name type="common">Parasitic nematode worm</name>
    <dbReference type="NCBI Taxonomy" id="54126"/>
    <lineage>
        <taxon>Eukaryota</taxon>
        <taxon>Metazoa</taxon>
        <taxon>Ecdysozoa</taxon>
        <taxon>Nematoda</taxon>
        <taxon>Chromadorea</taxon>
        <taxon>Rhabditida</taxon>
        <taxon>Rhabditina</taxon>
        <taxon>Diplogasteromorpha</taxon>
        <taxon>Diplogasteroidea</taxon>
        <taxon>Neodiplogasteridae</taxon>
        <taxon>Pristionchus</taxon>
    </lineage>
</organism>
<name>A0A2A6CYJ3_PRIPA</name>
<accession>A0A2A6CYJ3</accession>
<reference evidence="8" key="2">
    <citation type="submission" date="2022-06" db="UniProtKB">
        <authorList>
            <consortium name="EnsemblMetazoa"/>
        </authorList>
    </citation>
    <scope>IDENTIFICATION</scope>
    <source>
        <strain evidence="8">PS312</strain>
    </source>
</reference>
<keyword evidence="3 6" id="KW-0175">Coiled coil</keyword>
<feature type="region of interest" description="Disordered" evidence="7">
    <location>
        <begin position="100"/>
        <end position="153"/>
    </location>
</feature>
<feature type="region of interest" description="Disordered" evidence="7">
    <location>
        <begin position="1075"/>
        <end position="1105"/>
    </location>
</feature>
<dbReference type="Gene3D" id="2.60.40.150">
    <property type="entry name" value="C2 domain"/>
    <property type="match status" value="2"/>
</dbReference>
<evidence type="ECO:0000256" key="1">
    <source>
        <dbReference type="ARBA" id="ARBA00004138"/>
    </source>
</evidence>
<reference evidence="9" key="1">
    <citation type="journal article" date="2008" name="Nat. Genet.">
        <title>The Pristionchus pacificus genome provides a unique perspective on nematode lifestyle and parasitism.</title>
        <authorList>
            <person name="Dieterich C."/>
            <person name="Clifton S.W."/>
            <person name="Schuster L.N."/>
            <person name="Chinwalla A."/>
            <person name="Delehaunty K."/>
            <person name="Dinkelacker I."/>
            <person name="Fulton L."/>
            <person name="Fulton R."/>
            <person name="Godfrey J."/>
            <person name="Minx P."/>
            <person name="Mitreva M."/>
            <person name="Roeseler W."/>
            <person name="Tian H."/>
            <person name="Witte H."/>
            <person name="Yang S.P."/>
            <person name="Wilson R.K."/>
            <person name="Sommer R.J."/>
        </authorList>
    </citation>
    <scope>NUCLEOTIDE SEQUENCE [LARGE SCALE GENOMIC DNA]</scope>
    <source>
        <strain evidence="9">PS312</strain>
    </source>
</reference>
<dbReference type="GO" id="GO:1905515">
    <property type="term" value="P:non-motile cilium assembly"/>
    <property type="evidence" value="ECO:0000318"/>
    <property type="project" value="GO_Central"/>
</dbReference>
<feature type="compositionally biased region" description="Low complexity" evidence="7">
    <location>
        <begin position="112"/>
        <end position="129"/>
    </location>
</feature>
<feature type="compositionally biased region" description="Low complexity" evidence="7">
    <location>
        <begin position="903"/>
        <end position="920"/>
    </location>
</feature>
<keyword evidence="4" id="KW-0969">Cilium</keyword>
<keyword evidence="9" id="KW-1185">Reference proteome</keyword>
<dbReference type="GO" id="GO:0035869">
    <property type="term" value="C:ciliary transition zone"/>
    <property type="evidence" value="ECO:0000318"/>
    <property type="project" value="GO_Central"/>
</dbReference>
<feature type="compositionally biased region" description="Polar residues" evidence="7">
    <location>
        <begin position="136"/>
        <end position="146"/>
    </location>
</feature>
<feature type="compositionally biased region" description="Polar residues" evidence="7">
    <location>
        <begin position="1082"/>
        <end position="1092"/>
    </location>
</feature>
<dbReference type="OrthoDB" id="2133912at2759"/>
<protein>
    <submittedName>
        <fullName evidence="8">Mks-5</fullName>
    </submittedName>
</protein>
<evidence type="ECO:0000256" key="6">
    <source>
        <dbReference type="SAM" id="Coils"/>
    </source>
</evidence>
<comment type="subcellular location">
    <subcellularLocation>
        <location evidence="1">Cell projection</location>
        <location evidence="1">Cilium</location>
    </subcellularLocation>
</comment>
<evidence type="ECO:0000313" key="9">
    <source>
        <dbReference type="Proteomes" id="UP000005239"/>
    </source>
</evidence>
<evidence type="ECO:0000256" key="2">
    <source>
        <dbReference type="ARBA" id="ARBA00006042"/>
    </source>
</evidence>
<evidence type="ECO:0000313" key="8">
    <source>
        <dbReference type="EnsemblMetazoa" id="PPA14360.1"/>
    </source>
</evidence>
<evidence type="ECO:0000256" key="5">
    <source>
        <dbReference type="ARBA" id="ARBA00023273"/>
    </source>
</evidence>
<sequence>MVARPPLEKWSRPELEDRYHELIEKFNNLQRSNQEKERQITQMSSKFRLSIENRRAKENGDKIDPLVYHETVKKNEVLTMKVRSLKHQLLTYTHPTVRSATASAMTGRSTHRSTTFRPSTRRPIPSSSQQRDHHTTVISPTPTVSHPDSKYHNEQRVTSIRISEGTVHEKATIIKLNRVIRGHLETIDEQRIDIHKLNEQLASLRSQLDSARISIEERSRNRENQSDVEEEQKRVERTRVELLNEELQQIRGENNVLKSANERLVRQSLEAEMDTEAASEVLDLKQSLAKVEEQLREAERSSRDTEKRLKEELKKLKSERNSLEKQLRHTREIKTSETSNIVISQPVDPKRREKESDEEEEEDERRDRKRRKSKKDEKHTDELFKKLFSDVSGLIKSSQLSSVSREDEFSAAQLSQSKWQQLYSELYDEVEKLRNMLLIQHDITQNQSAEITLLKEERDRMIVECEKNIEEWKEKAAERQKKVILLEQQIRDIAYSGQKEIPIEVPKDKIGSPPSSSELSVKIKTVRLLSDDHGREPTQQFFLSLEFFDFELQTTPMSSSSPAHLDFTSIYDVIVSQLFVHYLQTSGMTIELYRPSGSGYALIGAGALSLSRLFSRTSNRRLAGELRLLDIASGRPIASIEYEATVTRELGEAIAAYRRQEAAQKRLPIEIPPSNEDFNRLHISVQRCHGVDRLPRVPSSPLCIIYELAGFSPFFTKFIAARGGSTNFSSSRTWHLPATSQFNSFLAETEITFYLMETTDESTKGKKKKQKGEDGVLAMLSLPLHPLTEGKRIVGTYRMATPDGAELPLTTLDVALAWEKEYSCGERKEKKVEIQSSQPIPHHVPPPIIPPPSVTQLQPPPLPSPSTSSTPDTSSAPTSIRSKEQEPILPSAPPLESPKEEGPTPSIQSLSSSSQDTIIPERPPPPVPDRFTVVEIHEEPGPKHKPPSPENIEERIEEETASGEYEKSLSPPKSPSIQEDRPETPLPDSPHSTPRAQEEIEKKEEEEEKPIVPTRPAPLPPLRTSLGDLPPFSTLPPIAKPRLSLTGRERISVEEYSFDDAKEDGFHKATSIRFGEPMHTSVPPSEDSSLASSPPGFRRHRPQKSVPRLDAVAGKGLLRERRLAEDILEEGSEEGIVIISIGAFYAAPGSRLLSKDIQDSGVSIDWVLLDLPHTECVSSPFKPPSTSTLSVNIGFRKEYHLSGKRLALLRQWMKLGVRIEFTINSNAGDDSEEIGAAQFELILHEQRSEALLRFAYKDEVADVADVEVTIEHNLPFDGEDEEDEEEYEDEEEDIDVDIGRILSSN</sequence>
<dbReference type="PANTHER" id="PTHR14240:SF1">
    <property type="entry name" value="PROTEIN FANTOM-RELATED"/>
    <property type="match status" value="1"/>
</dbReference>
<evidence type="ECO:0000256" key="4">
    <source>
        <dbReference type="ARBA" id="ARBA00023069"/>
    </source>
</evidence>
<dbReference type="PANTHER" id="PTHR14240">
    <property type="entry name" value="RETINITIS PIGMENTOSA GTPASE REGULATOR-INTERACTING PROTEIN"/>
    <property type="match status" value="1"/>
</dbReference>
<dbReference type="InterPro" id="IPR031139">
    <property type="entry name" value="RPGRIP1_fam"/>
</dbReference>
<feature type="compositionally biased region" description="Acidic residues" evidence="7">
    <location>
        <begin position="1277"/>
        <end position="1296"/>
    </location>
</feature>
<dbReference type="InterPro" id="IPR035892">
    <property type="entry name" value="C2_domain_sf"/>
</dbReference>
<evidence type="ECO:0000256" key="7">
    <source>
        <dbReference type="SAM" id="MobiDB-lite"/>
    </source>
</evidence>
<dbReference type="EnsemblMetazoa" id="PPA14360.1">
    <property type="protein sequence ID" value="PPA14360.1"/>
    <property type="gene ID" value="WBGene00103914"/>
</dbReference>
<feature type="region of interest" description="Disordered" evidence="7">
    <location>
        <begin position="829"/>
        <end position="1040"/>
    </location>
</feature>
<proteinExistence type="inferred from homology"/>
<evidence type="ECO:0000256" key="3">
    <source>
        <dbReference type="ARBA" id="ARBA00023054"/>
    </source>
</evidence>
<feature type="compositionally biased region" description="Pro residues" evidence="7">
    <location>
        <begin position="842"/>
        <end position="864"/>
    </location>
</feature>
<keyword evidence="5" id="KW-0966">Cell projection</keyword>
<dbReference type="SUPFAM" id="SSF49562">
    <property type="entry name" value="C2 domain (Calcium/lipid-binding domain, CaLB)"/>
    <property type="match status" value="1"/>
</dbReference>
<feature type="compositionally biased region" description="Low complexity" evidence="7">
    <location>
        <begin position="865"/>
        <end position="879"/>
    </location>
</feature>